<dbReference type="Gene3D" id="2.160.20.80">
    <property type="entry name" value="E3 ubiquitin-protein ligase SopA"/>
    <property type="match status" value="1"/>
</dbReference>
<reference evidence="3" key="1">
    <citation type="submission" date="2017-01" db="EMBL/GenBank/DDBJ databases">
        <title>A deep insight into the sialotranscriptome of adult male and female Cluex tarsalis mosquitoes.</title>
        <authorList>
            <person name="Ribeiro J.M."/>
            <person name="Moreira F."/>
            <person name="Bernard K.A."/>
            <person name="Calvo E."/>
        </authorList>
    </citation>
    <scope>NUCLEOTIDE SEQUENCE</scope>
    <source>
        <strain evidence="3">Kern County</strain>
        <tissue evidence="3">Salivary glands</tissue>
    </source>
</reference>
<feature type="region of interest" description="Disordered" evidence="1">
    <location>
        <begin position="1"/>
        <end position="49"/>
    </location>
</feature>
<feature type="domain" description="BTB" evidence="2">
    <location>
        <begin position="54"/>
        <end position="158"/>
    </location>
</feature>
<dbReference type="EMBL" id="GFDL01009712">
    <property type="protein sequence ID" value="JAV25333.1"/>
    <property type="molecule type" value="Transcribed_RNA"/>
</dbReference>
<dbReference type="InterPro" id="IPR051082">
    <property type="entry name" value="Pentapeptide-BTB/POZ_domain"/>
</dbReference>
<dbReference type="SUPFAM" id="SSF54695">
    <property type="entry name" value="POZ domain"/>
    <property type="match status" value="1"/>
</dbReference>
<name>A0A1Q3FCV8_CULTA</name>
<dbReference type="PANTHER" id="PTHR14136:SF17">
    <property type="entry name" value="BTB_POZ DOMAIN-CONTAINING PROTEIN KCTD9"/>
    <property type="match status" value="1"/>
</dbReference>
<dbReference type="InterPro" id="IPR001646">
    <property type="entry name" value="5peptide_repeat"/>
</dbReference>
<dbReference type="CDD" id="cd18368">
    <property type="entry name" value="BTB_POZ_KCTD9"/>
    <property type="match status" value="1"/>
</dbReference>
<dbReference type="Pfam" id="PF02214">
    <property type="entry name" value="BTB_2"/>
    <property type="match status" value="1"/>
</dbReference>
<dbReference type="InterPro" id="IPR011333">
    <property type="entry name" value="SKP1/BTB/POZ_sf"/>
</dbReference>
<accession>A0A1Q3FCV8</accession>
<dbReference type="PANTHER" id="PTHR14136">
    <property type="entry name" value="BTB_POZ DOMAIN-CONTAINING PROTEIN KCTD9"/>
    <property type="match status" value="1"/>
</dbReference>
<dbReference type="AlphaFoldDB" id="A0A1Q3FCV8"/>
<dbReference type="InterPro" id="IPR000210">
    <property type="entry name" value="BTB/POZ_dom"/>
</dbReference>
<proteinExistence type="predicted"/>
<dbReference type="SMART" id="SM00225">
    <property type="entry name" value="BTB"/>
    <property type="match status" value="1"/>
</dbReference>
<sequence length="354" mass="38264">MSKKVSTSSDCPPSTSGYSSSSSSSSKPAVQGSPVKDVPACSSSSNSSVPTPYKWVSLNVGGKVFTTTLSTLLNKEPGSMLARMFAQEDAMCPSDKDSAGAYLIDRSSQYFEPILNYLRHGQLIYGGHLSPEGILEEAKFFGIEGLIPQLEELVRQQQPAEDLPLTRRDVISALIKTSQMTELRFQGVNLAGADLRKLDLRHINFKYACLTRCNLSLANLNYCCLERADLSFANLEGAQLLSVKGLCANMEGANLQGCNFEDPTGVRSNLEGVNLKGACLENSNMAGVNLRVANLRNANLKNCNLRAAVLAGADLERCNLSGSDLQEANLRGANFKDAQLELMLTPLHMSQAIR</sequence>
<dbReference type="InterPro" id="IPR003131">
    <property type="entry name" value="T1-type_BTB"/>
</dbReference>
<dbReference type="Gene3D" id="3.30.710.10">
    <property type="entry name" value="Potassium Channel Kv1.1, Chain A"/>
    <property type="match status" value="1"/>
</dbReference>
<dbReference type="SUPFAM" id="SSF141571">
    <property type="entry name" value="Pentapeptide repeat-like"/>
    <property type="match status" value="1"/>
</dbReference>
<dbReference type="Pfam" id="PF00805">
    <property type="entry name" value="Pentapeptide"/>
    <property type="match status" value="4"/>
</dbReference>
<evidence type="ECO:0000256" key="1">
    <source>
        <dbReference type="SAM" id="MobiDB-lite"/>
    </source>
</evidence>
<dbReference type="GO" id="GO:0051260">
    <property type="term" value="P:protein homooligomerization"/>
    <property type="evidence" value="ECO:0007669"/>
    <property type="project" value="InterPro"/>
</dbReference>
<feature type="compositionally biased region" description="Low complexity" evidence="1">
    <location>
        <begin position="8"/>
        <end position="34"/>
    </location>
</feature>
<protein>
    <submittedName>
        <fullName evidence="3">Putative afh1-interacting protein fip2</fullName>
    </submittedName>
</protein>
<evidence type="ECO:0000313" key="3">
    <source>
        <dbReference type="EMBL" id="JAV25333.1"/>
    </source>
</evidence>
<evidence type="ECO:0000259" key="2">
    <source>
        <dbReference type="SMART" id="SM00225"/>
    </source>
</evidence>
<organism evidence="3">
    <name type="scientific">Culex tarsalis</name>
    <name type="common">Encephalitis mosquito</name>
    <dbReference type="NCBI Taxonomy" id="7177"/>
    <lineage>
        <taxon>Eukaryota</taxon>
        <taxon>Metazoa</taxon>
        <taxon>Ecdysozoa</taxon>
        <taxon>Arthropoda</taxon>
        <taxon>Hexapoda</taxon>
        <taxon>Insecta</taxon>
        <taxon>Pterygota</taxon>
        <taxon>Neoptera</taxon>
        <taxon>Endopterygota</taxon>
        <taxon>Diptera</taxon>
        <taxon>Nematocera</taxon>
        <taxon>Culicoidea</taxon>
        <taxon>Culicidae</taxon>
        <taxon>Culicinae</taxon>
        <taxon>Culicini</taxon>
        <taxon>Culex</taxon>
        <taxon>Culex</taxon>
    </lineage>
</organism>